<feature type="compositionally biased region" description="Polar residues" evidence="1">
    <location>
        <begin position="118"/>
        <end position="127"/>
    </location>
</feature>
<sequence length="276" mass="32027">MTWSETTRAQYRRDDLRYASDLTDSEWALIVRLLPRRRRIGRPRTTDLRQVVDAILYILSTGCQWRALPKEFPPRSTVQFYFYTWRDTGWWRRTVRALVRKARRRLGRGPTPHAAVIDSQSAPTTESGGPRGFDAGKRVHGRKRHIVTDTNGLLLAVLVHPANIQDVHGAVPLLERLRDKFPKLTHIFADRVYRGPKLKQALAHCGQWTIDIVERPAGVKGFQLLPRRWVIERTFAWCGRCRRLSKDFEQSIASATAWLLIAHFRLLTHRLARLAK</sequence>
<organism evidence="4 5">
    <name type="scientific">Rhodopseudomonas palustris</name>
    <dbReference type="NCBI Taxonomy" id="1076"/>
    <lineage>
        <taxon>Bacteria</taxon>
        <taxon>Pseudomonadati</taxon>
        <taxon>Pseudomonadota</taxon>
        <taxon>Alphaproteobacteria</taxon>
        <taxon>Hyphomicrobiales</taxon>
        <taxon>Nitrobacteraceae</taxon>
        <taxon>Rhodopseudomonas</taxon>
    </lineage>
</organism>
<feature type="region of interest" description="Disordered" evidence="1">
    <location>
        <begin position="109"/>
        <end position="140"/>
    </location>
</feature>
<dbReference type="EMBL" id="JACRJB010000009">
    <property type="protein sequence ID" value="MBI5128370.1"/>
    <property type="molecule type" value="Genomic_DNA"/>
</dbReference>
<evidence type="ECO:0000256" key="1">
    <source>
        <dbReference type="SAM" id="MobiDB-lite"/>
    </source>
</evidence>
<evidence type="ECO:0000313" key="4">
    <source>
        <dbReference type="EMBL" id="MBI5128370.1"/>
    </source>
</evidence>
<dbReference type="InterPro" id="IPR025161">
    <property type="entry name" value="IS402-like_dom"/>
</dbReference>
<dbReference type="AlphaFoldDB" id="A0A933RU91"/>
<comment type="caution">
    <text evidence="4">The sequence shown here is derived from an EMBL/GenBank/DDBJ whole genome shotgun (WGS) entry which is preliminary data.</text>
</comment>
<evidence type="ECO:0000313" key="5">
    <source>
        <dbReference type="Proteomes" id="UP000782519"/>
    </source>
</evidence>
<dbReference type="GO" id="GO:0006313">
    <property type="term" value="P:DNA transposition"/>
    <property type="evidence" value="ECO:0007669"/>
    <property type="project" value="InterPro"/>
</dbReference>
<dbReference type="GO" id="GO:0003677">
    <property type="term" value="F:DNA binding"/>
    <property type="evidence" value="ECO:0007669"/>
    <property type="project" value="InterPro"/>
</dbReference>
<dbReference type="Pfam" id="PF01609">
    <property type="entry name" value="DDE_Tnp_1"/>
    <property type="match status" value="1"/>
</dbReference>
<dbReference type="GO" id="GO:0004803">
    <property type="term" value="F:transposase activity"/>
    <property type="evidence" value="ECO:0007669"/>
    <property type="project" value="InterPro"/>
</dbReference>
<feature type="domain" description="Insertion element IS402-like" evidence="3">
    <location>
        <begin position="22"/>
        <end position="93"/>
    </location>
</feature>
<accession>A0A933RU91</accession>
<proteinExistence type="predicted"/>
<dbReference type="NCBIfam" id="NF033580">
    <property type="entry name" value="transpos_IS5_3"/>
    <property type="match status" value="1"/>
</dbReference>
<feature type="domain" description="Transposase IS4-like" evidence="2">
    <location>
        <begin position="114"/>
        <end position="263"/>
    </location>
</feature>
<name>A0A933RU91_RHOPL</name>
<dbReference type="Pfam" id="PF13340">
    <property type="entry name" value="DUF4096"/>
    <property type="match status" value="1"/>
</dbReference>
<dbReference type="PANTHER" id="PTHR30007:SF0">
    <property type="entry name" value="TRANSPOSASE"/>
    <property type="match status" value="1"/>
</dbReference>
<gene>
    <name evidence="4" type="ORF">HZA66_02925</name>
</gene>
<protein>
    <submittedName>
        <fullName evidence="4">IS5 family transposase</fullName>
    </submittedName>
</protein>
<dbReference type="InterPro" id="IPR002559">
    <property type="entry name" value="Transposase_11"/>
</dbReference>
<dbReference type="Proteomes" id="UP000782519">
    <property type="component" value="Unassembled WGS sequence"/>
</dbReference>
<evidence type="ECO:0000259" key="3">
    <source>
        <dbReference type="Pfam" id="PF13340"/>
    </source>
</evidence>
<reference evidence="4" key="1">
    <citation type="submission" date="2020-07" db="EMBL/GenBank/DDBJ databases">
        <title>Huge and variable diversity of episymbiotic CPR bacteria and DPANN archaea in groundwater ecosystems.</title>
        <authorList>
            <person name="He C.Y."/>
            <person name="Keren R."/>
            <person name="Whittaker M."/>
            <person name="Farag I.F."/>
            <person name="Doudna J."/>
            <person name="Cate J.H.D."/>
            <person name="Banfield J.F."/>
        </authorList>
    </citation>
    <scope>NUCLEOTIDE SEQUENCE</scope>
    <source>
        <strain evidence="4">NC_groundwater_1818_Pr3_B-0.1um_66_35</strain>
    </source>
</reference>
<evidence type="ECO:0000259" key="2">
    <source>
        <dbReference type="Pfam" id="PF01609"/>
    </source>
</evidence>
<dbReference type="PANTHER" id="PTHR30007">
    <property type="entry name" value="PHP DOMAIN PROTEIN"/>
    <property type="match status" value="1"/>
</dbReference>